<keyword evidence="2" id="KW-0378">Hydrolase</keyword>
<accession>A0A7X5Y7Q0</accession>
<feature type="domain" description="Schlafen AlbA-2" evidence="1">
    <location>
        <begin position="43"/>
        <end position="160"/>
    </location>
</feature>
<comment type="caution">
    <text evidence="2">The sequence shown here is derived from an EMBL/GenBank/DDBJ whole genome shotgun (WGS) entry which is preliminary data.</text>
</comment>
<dbReference type="InterPro" id="IPR007421">
    <property type="entry name" value="Schlafen_AlbA_2_dom"/>
</dbReference>
<dbReference type="PANTHER" id="PTHR30595:SF6">
    <property type="entry name" value="SCHLAFEN ALBA-2 DOMAIN-CONTAINING PROTEIN"/>
    <property type="match status" value="1"/>
</dbReference>
<dbReference type="InterPro" id="IPR038461">
    <property type="entry name" value="Schlafen_AlbA_2_dom_sf"/>
</dbReference>
<reference evidence="2 3" key="1">
    <citation type="submission" date="2020-03" db="EMBL/GenBank/DDBJ databases">
        <title>Genomic Encyclopedia of Type Strains, Phase IV (KMG-IV): sequencing the most valuable type-strain genomes for metagenomic binning, comparative biology and taxonomic classification.</title>
        <authorList>
            <person name="Goeker M."/>
        </authorList>
    </citation>
    <scope>NUCLEOTIDE SEQUENCE [LARGE SCALE GENOMIC DNA]</scope>
    <source>
        <strain evidence="2 3">DSM 16846</strain>
    </source>
</reference>
<dbReference type="GO" id="GO:0016787">
    <property type="term" value="F:hydrolase activity"/>
    <property type="evidence" value="ECO:0007669"/>
    <property type="project" value="UniProtKB-KW"/>
</dbReference>
<keyword evidence="2" id="KW-0067">ATP-binding</keyword>
<dbReference type="EC" id="3.6.4.12" evidence="2"/>
<dbReference type="RefSeq" id="WP_168067807.1">
    <property type="nucleotide sequence ID" value="NZ_JAATJC010000001.1"/>
</dbReference>
<dbReference type="Gene3D" id="3.30.565.60">
    <property type="match status" value="1"/>
</dbReference>
<gene>
    <name evidence="2" type="ORF">GGQ97_000859</name>
</gene>
<keyword evidence="2" id="KW-0547">Nucleotide-binding</keyword>
<dbReference type="AlphaFoldDB" id="A0A7X5Y7Q0"/>
<dbReference type="Pfam" id="PF04326">
    <property type="entry name" value="SLFN_AlbA_2"/>
    <property type="match status" value="1"/>
</dbReference>
<dbReference type="Gene3D" id="3.30.950.30">
    <property type="entry name" value="Schlafen, AAA domain"/>
    <property type="match status" value="1"/>
</dbReference>
<protein>
    <submittedName>
        <fullName evidence="2">ATP-dependent DNA helicase RecG</fullName>
        <ecNumber evidence="2">3.6.4.12</ecNumber>
    </submittedName>
</protein>
<evidence type="ECO:0000259" key="1">
    <source>
        <dbReference type="Pfam" id="PF04326"/>
    </source>
</evidence>
<dbReference type="GO" id="GO:0003678">
    <property type="term" value="F:DNA helicase activity"/>
    <property type="evidence" value="ECO:0007669"/>
    <property type="project" value="UniProtKB-EC"/>
</dbReference>
<dbReference type="PANTHER" id="PTHR30595">
    <property type="entry name" value="GLPR-RELATED TRANSCRIPTIONAL REPRESSOR"/>
    <property type="match status" value="1"/>
</dbReference>
<dbReference type="InterPro" id="IPR038475">
    <property type="entry name" value="RecG_C_sf"/>
</dbReference>
<dbReference type="InterPro" id="IPR036388">
    <property type="entry name" value="WH-like_DNA-bd_sf"/>
</dbReference>
<dbReference type="Gene3D" id="1.10.10.10">
    <property type="entry name" value="Winged helix-like DNA-binding domain superfamily/Winged helix DNA-binding domain"/>
    <property type="match status" value="1"/>
</dbReference>
<keyword evidence="2" id="KW-0347">Helicase</keyword>
<evidence type="ECO:0000313" key="2">
    <source>
        <dbReference type="EMBL" id="NJC05066.1"/>
    </source>
</evidence>
<organism evidence="2 3">
    <name type="scientific">Sphingomonas kaistensis</name>
    <dbReference type="NCBI Taxonomy" id="298708"/>
    <lineage>
        <taxon>Bacteria</taxon>
        <taxon>Pseudomonadati</taxon>
        <taxon>Pseudomonadota</taxon>
        <taxon>Alphaproteobacteria</taxon>
        <taxon>Sphingomonadales</taxon>
        <taxon>Sphingomonadaceae</taxon>
        <taxon>Sphingomonas</taxon>
    </lineage>
</organism>
<dbReference type="Pfam" id="PF13749">
    <property type="entry name" value="HATPase_c_4"/>
    <property type="match status" value="1"/>
</dbReference>
<proteinExistence type="predicted"/>
<keyword evidence="3" id="KW-1185">Reference proteome</keyword>
<sequence length="519" mass="58968">MVEQLGFPDFIRASPPQPSRLELWTPDDIFNSLTPELISAFEEDYRVDRKSARISARDLADDVCAFANSAPHGGVLLVGVENDGSIGGLSCVAMDKVNALYSVGDFCPDARLDFRTLEVMNKRGEPDRILLLRVFFRDNRLVETTSGTAYIRQGDRKRRISEEEKREIRISRGEIDYEKEPVKLSYPEEFNQKLITEFADSFRSIRGLSREHSNEEILTLNHLGKGTTADFRPNLACALLFSKDPRAVCPGARIRFQRFDGVEEGTGSSYNLIQDSFIDGAIPVILNDAEEIISKQMRNFTRLGKNGRFFTRPEYPKDAWIEAVTNALVHRSYNYRNMVVFVKMFDDRFTVESPGGFLPPVTPENIYDTHNPRNPFLMEALFYFGFVKCAHEGTRRMRDAMGDVGLPSPEFSQREVGHFQVHATLRNNLEARKTFVDANAALVLGDKLLSSLNGKEKMVVNYIAEHEGINVSDASRLLSCDWRTAKRLLDSMADKEVLERFSVTGKERDPKSRYILRTT</sequence>
<dbReference type="EMBL" id="JAATJC010000001">
    <property type="protein sequence ID" value="NJC05066.1"/>
    <property type="molecule type" value="Genomic_DNA"/>
</dbReference>
<dbReference type="InterPro" id="IPR036390">
    <property type="entry name" value="WH_DNA-bd_sf"/>
</dbReference>
<dbReference type="SUPFAM" id="SSF46785">
    <property type="entry name" value="Winged helix' DNA-binding domain"/>
    <property type="match status" value="1"/>
</dbReference>
<evidence type="ECO:0000313" key="3">
    <source>
        <dbReference type="Proteomes" id="UP000558192"/>
    </source>
</evidence>
<name>A0A7X5Y7Q0_9SPHN</name>
<dbReference type="Proteomes" id="UP000558192">
    <property type="component" value="Unassembled WGS sequence"/>
</dbReference>